<dbReference type="Proteomes" id="UP000562492">
    <property type="component" value="Unassembled WGS sequence"/>
</dbReference>
<dbReference type="RefSeq" id="WP_184709955.1">
    <property type="nucleotide sequence ID" value="NZ_JACHKZ010000021.1"/>
</dbReference>
<sequence>MAGFILNKFTGIFPRVQESLLPEAAATLAEHCDFAYGELRNMKAGFYINSMSNQPSSIWTEDGLTFYSWPGDVDAVRSPIANDLHRRLYYTGSDGFRVTDRMGTRPTGGVPGTSYKVGVPRPTTPPTIPAGGGLLLKRINKDKHNIEYRFHYESGNVKHQEGAIAVTPTFDASGNLTNARFTAPKKKVTSATTNRPTNIAGNPVTYAANGWPIFEYLDNHGLPEPDRAFLNAYYHLSPSDTWFTYTGSYFAPCAKPELENSTNNESQVPADQATPDGAFEVLRIIAKDKVTGETYLDIYTSNSSFYAAVQFVELNLVKVENQNNMFDAQMTAGAEEKDIESRAYVYTYVNQYNEEGPPSDPLTLDATPTGIVDIAATLDAVDGYVPISEIRFYRTGSGTSIASYYYTDSIFLSGQTGPKVLSFRDTKNGAELNEELNALYNYPPAQDLRNLTLLPNGILMAMRENEVHFSEAYRPWAWSPANVKPLKSQVVGACAIGTGAIITTRTQPYLVEGISPDAMTVSQLNIEQAGVNKWSIINVAGRVIYASPDGLVTIIGVQAGLGDSQVFFTREVWRARFTNGDLKNLRFGMNDGRLLAYTHDNTTTPFVIRLDEAGGTMTELPGFLAQCTFTGLMADQLYYVVGSKIYAFHAGEDQQCRWKSREMVLTRPLNFAFAQAVASGNWNIKFYADDVLTHTETITQKVTDFRLPAGFMSDRWKIEVSGQGRFRELRVAEKAKELAGL</sequence>
<protein>
    <submittedName>
        <fullName evidence="2">Uncharacterized protein</fullName>
    </submittedName>
</protein>
<gene>
    <name evidence="2" type="ORF">HNP33_003049</name>
</gene>
<keyword evidence="3" id="KW-1185">Reference proteome</keyword>
<organism evidence="2 3">
    <name type="scientific">Comamonas odontotermitis</name>
    <dbReference type="NCBI Taxonomy" id="379895"/>
    <lineage>
        <taxon>Bacteria</taxon>
        <taxon>Pseudomonadati</taxon>
        <taxon>Pseudomonadota</taxon>
        <taxon>Betaproteobacteria</taxon>
        <taxon>Burkholderiales</taxon>
        <taxon>Comamonadaceae</taxon>
        <taxon>Comamonas</taxon>
    </lineage>
</organism>
<accession>A0ABR6RIH2</accession>
<name>A0ABR6RIH2_9BURK</name>
<evidence type="ECO:0000256" key="1">
    <source>
        <dbReference type="SAM" id="MobiDB-lite"/>
    </source>
</evidence>
<evidence type="ECO:0000313" key="2">
    <source>
        <dbReference type="EMBL" id="MBB6578944.1"/>
    </source>
</evidence>
<comment type="caution">
    <text evidence="2">The sequence shown here is derived from an EMBL/GenBank/DDBJ whole genome shotgun (WGS) entry which is preliminary data.</text>
</comment>
<reference evidence="2 3" key="1">
    <citation type="submission" date="2020-08" db="EMBL/GenBank/DDBJ databases">
        <title>Functional genomics of gut bacteria from endangered species of beetles.</title>
        <authorList>
            <person name="Carlos-Shanley C."/>
        </authorList>
    </citation>
    <scope>NUCLEOTIDE SEQUENCE [LARGE SCALE GENOMIC DNA]</scope>
    <source>
        <strain evidence="2 3">S00124</strain>
    </source>
</reference>
<feature type="region of interest" description="Disordered" evidence="1">
    <location>
        <begin position="100"/>
        <end position="131"/>
    </location>
</feature>
<evidence type="ECO:0000313" key="3">
    <source>
        <dbReference type="Proteomes" id="UP000562492"/>
    </source>
</evidence>
<dbReference type="EMBL" id="JACHKZ010000021">
    <property type="protein sequence ID" value="MBB6578944.1"/>
    <property type="molecule type" value="Genomic_DNA"/>
</dbReference>
<proteinExistence type="predicted"/>